<dbReference type="AlphaFoldDB" id="A0AAW2DM84"/>
<organism evidence="1 2">
    <name type="scientific">Lithocarpus litseifolius</name>
    <dbReference type="NCBI Taxonomy" id="425828"/>
    <lineage>
        <taxon>Eukaryota</taxon>
        <taxon>Viridiplantae</taxon>
        <taxon>Streptophyta</taxon>
        <taxon>Embryophyta</taxon>
        <taxon>Tracheophyta</taxon>
        <taxon>Spermatophyta</taxon>
        <taxon>Magnoliopsida</taxon>
        <taxon>eudicotyledons</taxon>
        <taxon>Gunneridae</taxon>
        <taxon>Pentapetalae</taxon>
        <taxon>rosids</taxon>
        <taxon>fabids</taxon>
        <taxon>Fagales</taxon>
        <taxon>Fagaceae</taxon>
        <taxon>Lithocarpus</taxon>
    </lineage>
</organism>
<name>A0AAW2DM84_9ROSI</name>
<evidence type="ECO:0000313" key="1">
    <source>
        <dbReference type="EMBL" id="KAL0010270.1"/>
    </source>
</evidence>
<evidence type="ECO:0000313" key="2">
    <source>
        <dbReference type="Proteomes" id="UP001459277"/>
    </source>
</evidence>
<sequence>MHSLESLPKTTWGQLLREDCWTAQRRTKASAWRGEQGLCILVHTCITLPGWSLAIAARAVKDVDMAACTFSFIQSCGGGVQQVLMRERGVCELLSDMRENSRVLSLILKLDGWMFGWFPLCREQFLRYQISSMTKAMVEVINHC</sequence>
<comment type="caution">
    <text evidence="1">The sequence shown here is derived from an EMBL/GenBank/DDBJ whole genome shotgun (WGS) entry which is preliminary data.</text>
</comment>
<accession>A0AAW2DM84</accession>
<dbReference type="EMBL" id="JAZDWU010000002">
    <property type="protein sequence ID" value="KAL0010270.1"/>
    <property type="molecule type" value="Genomic_DNA"/>
</dbReference>
<reference evidence="1 2" key="1">
    <citation type="submission" date="2024-01" db="EMBL/GenBank/DDBJ databases">
        <title>A telomere-to-telomere, gap-free genome of sweet tea (Lithocarpus litseifolius).</title>
        <authorList>
            <person name="Zhou J."/>
        </authorList>
    </citation>
    <scope>NUCLEOTIDE SEQUENCE [LARGE SCALE GENOMIC DNA]</scope>
    <source>
        <strain evidence="1">Zhou-2022a</strain>
        <tissue evidence="1">Leaf</tissue>
    </source>
</reference>
<keyword evidence="2" id="KW-1185">Reference proteome</keyword>
<protein>
    <submittedName>
        <fullName evidence="1">Uncharacterized protein</fullName>
    </submittedName>
</protein>
<dbReference type="Proteomes" id="UP001459277">
    <property type="component" value="Unassembled WGS sequence"/>
</dbReference>
<gene>
    <name evidence="1" type="ORF">SO802_005378</name>
</gene>
<proteinExistence type="predicted"/>